<dbReference type="Proteomes" id="UP000598174">
    <property type="component" value="Unassembled WGS sequence"/>
</dbReference>
<keyword evidence="1" id="KW-0472">Membrane</keyword>
<name>A0A919J1V6_9ACTN</name>
<feature type="transmembrane region" description="Helical" evidence="1">
    <location>
        <begin position="158"/>
        <end position="182"/>
    </location>
</feature>
<dbReference type="InterPro" id="IPR007403">
    <property type="entry name" value="DUF456"/>
</dbReference>
<feature type="transmembrane region" description="Helical" evidence="1">
    <location>
        <begin position="112"/>
        <end position="137"/>
    </location>
</feature>
<accession>A0A919J1V6</accession>
<evidence type="ECO:0000313" key="2">
    <source>
        <dbReference type="EMBL" id="GIE12164.1"/>
    </source>
</evidence>
<dbReference type="AlphaFoldDB" id="A0A919J1V6"/>
<gene>
    <name evidence="2" type="ORF">Afe05nite_40040</name>
</gene>
<feature type="transmembrane region" description="Helical" evidence="1">
    <location>
        <begin position="72"/>
        <end position="92"/>
    </location>
</feature>
<keyword evidence="1" id="KW-0812">Transmembrane</keyword>
<evidence type="ECO:0008006" key="4">
    <source>
        <dbReference type="Google" id="ProtNLM"/>
    </source>
</evidence>
<keyword evidence="1" id="KW-1133">Transmembrane helix</keyword>
<comment type="caution">
    <text evidence="2">The sequence shown here is derived from an EMBL/GenBank/DDBJ whole genome shotgun (WGS) entry which is preliminary data.</text>
</comment>
<dbReference type="Pfam" id="PF04306">
    <property type="entry name" value="DUF456"/>
    <property type="match status" value="1"/>
</dbReference>
<sequence>MTVAVFATLRPLGTLVHMDLSDTGTTVNVIAGIAIALGVVGVVIPVIPGLLLSWLGVLAWALLGDASGGVKWLVLVVATLVAALGALIKYLLPGRRLKSAGIPNSALLAGGVLGLVGFFLIPVVGLILGFILGVFLVEQHRLGPGQAWPSTKKALGAAGMAMLIEFTAALGVAVVWVFGLILA</sequence>
<evidence type="ECO:0000313" key="3">
    <source>
        <dbReference type="Proteomes" id="UP000598174"/>
    </source>
</evidence>
<proteinExistence type="predicted"/>
<protein>
    <recommendedName>
        <fullName evidence="4">DUF456 domain-containing protein</fullName>
    </recommendedName>
</protein>
<organism evidence="2 3">
    <name type="scientific">Paractinoplanes ferrugineus</name>
    <dbReference type="NCBI Taxonomy" id="113564"/>
    <lineage>
        <taxon>Bacteria</taxon>
        <taxon>Bacillati</taxon>
        <taxon>Actinomycetota</taxon>
        <taxon>Actinomycetes</taxon>
        <taxon>Micromonosporales</taxon>
        <taxon>Micromonosporaceae</taxon>
        <taxon>Paractinoplanes</taxon>
    </lineage>
</organism>
<feature type="transmembrane region" description="Helical" evidence="1">
    <location>
        <begin position="29"/>
        <end position="60"/>
    </location>
</feature>
<dbReference type="EMBL" id="BOMM01000036">
    <property type="protein sequence ID" value="GIE12164.1"/>
    <property type="molecule type" value="Genomic_DNA"/>
</dbReference>
<evidence type="ECO:0000256" key="1">
    <source>
        <dbReference type="SAM" id="Phobius"/>
    </source>
</evidence>
<reference evidence="2" key="1">
    <citation type="submission" date="2021-01" db="EMBL/GenBank/DDBJ databases">
        <title>Whole genome shotgun sequence of Actinoplanes ferrugineus NBRC 15555.</title>
        <authorList>
            <person name="Komaki H."/>
            <person name="Tamura T."/>
        </authorList>
    </citation>
    <scope>NUCLEOTIDE SEQUENCE</scope>
    <source>
        <strain evidence="2">NBRC 15555</strain>
    </source>
</reference>
<keyword evidence="3" id="KW-1185">Reference proteome</keyword>